<proteinExistence type="predicted"/>
<dbReference type="Proteomes" id="UP000094527">
    <property type="component" value="Unassembled WGS sequence"/>
</dbReference>
<dbReference type="PANTHER" id="PTHR10680">
    <property type="entry name" value="PEPTIDYL-GLYCINE ALPHA-AMIDATING MONOOXYGENASE"/>
    <property type="match status" value="1"/>
</dbReference>
<dbReference type="OrthoDB" id="10044505at2759"/>
<dbReference type="EMBL" id="LJIJ01003371">
    <property type="protein sequence ID" value="ODM88625.1"/>
    <property type="molecule type" value="Genomic_DNA"/>
</dbReference>
<evidence type="ECO:0000256" key="2">
    <source>
        <dbReference type="ARBA" id="ARBA00023157"/>
    </source>
</evidence>
<dbReference type="GO" id="GO:0005576">
    <property type="term" value="C:extracellular region"/>
    <property type="evidence" value="ECO:0007669"/>
    <property type="project" value="TreeGrafter"/>
</dbReference>
<dbReference type="GO" id="GO:0005507">
    <property type="term" value="F:copper ion binding"/>
    <property type="evidence" value="ECO:0007669"/>
    <property type="project" value="InterPro"/>
</dbReference>
<accession>A0A1D2M6M3</accession>
<organism evidence="7 8">
    <name type="scientific">Orchesella cincta</name>
    <name type="common">Springtail</name>
    <name type="synonym">Podura cincta</name>
    <dbReference type="NCBI Taxonomy" id="48709"/>
    <lineage>
        <taxon>Eukaryota</taxon>
        <taxon>Metazoa</taxon>
        <taxon>Ecdysozoa</taxon>
        <taxon>Arthropoda</taxon>
        <taxon>Hexapoda</taxon>
        <taxon>Collembola</taxon>
        <taxon>Entomobryomorpha</taxon>
        <taxon>Entomobryoidea</taxon>
        <taxon>Orchesellidae</taxon>
        <taxon>Orchesellinae</taxon>
        <taxon>Orchesella</taxon>
    </lineage>
</organism>
<dbReference type="SUPFAM" id="SSF49742">
    <property type="entry name" value="PHM/PNGase F"/>
    <property type="match status" value="2"/>
</dbReference>
<keyword evidence="2" id="KW-1015">Disulfide bond</keyword>
<feature type="chain" id="PRO_5008903552" evidence="4">
    <location>
        <begin position="26"/>
        <end position="380"/>
    </location>
</feature>
<dbReference type="InterPro" id="IPR014784">
    <property type="entry name" value="Cu2_ascorb_mOase-like_C"/>
</dbReference>
<reference evidence="7 8" key="1">
    <citation type="journal article" date="2016" name="Genome Biol. Evol.">
        <title>Gene Family Evolution Reflects Adaptation to Soil Environmental Stressors in the Genome of the Collembolan Orchesella cincta.</title>
        <authorList>
            <person name="Faddeeva-Vakhrusheva A."/>
            <person name="Derks M.F."/>
            <person name="Anvar S.Y."/>
            <person name="Agamennone V."/>
            <person name="Suring W."/>
            <person name="Smit S."/>
            <person name="van Straalen N.M."/>
            <person name="Roelofs D."/>
        </authorList>
    </citation>
    <scope>NUCLEOTIDE SEQUENCE [LARGE SCALE GENOMIC DNA]</scope>
    <source>
        <tissue evidence="7">Mixed pool</tissue>
    </source>
</reference>
<dbReference type="InterPro" id="IPR008977">
    <property type="entry name" value="PHM/PNGase_F_dom_sf"/>
</dbReference>
<evidence type="ECO:0000256" key="4">
    <source>
        <dbReference type="SAM" id="SignalP"/>
    </source>
</evidence>
<dbReference type="Gene3D" id="2.60.120.310">
    <property type="entry name" value="Copper type II, ascorbate-dependent monooxygenase, N-terminal domain"/>
    <property type="match status" value="1"/>
</dbReference>
<keyword evidence="7" id="KW-0560">Oxidoreductase</keyword>
<feature type="signal peptide" evidence="4">
    <location>
        <begin position="1"/>
        <end position="25"/>
    </location>
</feature>
<dbReference type="PANTHER" id="PTHR10680:SF14">
    <property type="entry name" value="PEPTIDYL-GLYCINE ALPHA-AMIDATING MONOOXYGENASE"/>
    <property type="match status" value="1"/>
</dbReference>
<evidence type="ECO:0000256" key="1">
    <source>
        <dbReference type="ARBA" id="ARBA00022729"/>
    </source>
</evidence>
<protein>
    <submittedName>
        <fullName evidence="7">Peptidylglycine alpha-hydroxylating monooxygenase</fullName>
    </submittedName>
</protein>
<sequence>MVSTLYQCIALTLLNIIIFPNEIVAASVPTDMSILIPYAKPDKPDSYMCTLLSVVSSSRLYIGEQCQLKSFHKLKIPSTKSHQMSLTVKFKPIADMGSVHHMLLYGCKSPGITNKQMWNCGSMGSDGKDIHYRGQRLLLGGICSEGQQRILYAWAKNAPNLSLPEGVAFEISGDTGINSLVLQLHFGDPHHMPTNWNLANGQIGLTLEVTRQKHEKLAGVYVLVTGGSIKPKSTTFLETACVMEEHKTIYPFAFRTHSHSLGKVISGYRVRVNEAGNCNWSLIGKKDPQLPQMFYPVELSVPVTNGDILAARCTMESDRDTVTYIGSTRNDEMCNFYIMYYVTDGKILEKNVCFFGWPYENYWKNASPSLNNIPKDASTL</sequence>
<dbReference type="Gene3D" id="2.60.120.230">
    <property type="match status" value="1"/>
</dbReference>
<dbReference type="InterPro" id="IPR036939">
    <property type="entry name" value="Cu2_ascorb_mOase_N_sf"/>
</dbReference>
<evidence type="ECO:0000313" key="7">
    <source>
        <dbReference type="EMBL" id="ODM88625.1"/>
    </source>
</evidence>
<evidence type="ECO:0000256" key="3">
    <source>
        <dbReference type="ARBA" id="ARBA00023180"/>
    </source>
</evidence>
<feature type="domain" description="Copper type II ascorbate-dependent monooxygenase N-terminal" evidence="5">
    <location>
        <begin position="74"/>
        <end position="191"/>
    </location>
</feature>
<name>A0A1D2M6M3_ORCCI</name>
<dbReference type="Pfam" id="PF03712">
    <property type="entry name" value="Cu2_monoox_C"/>
    <property type="match status" value="1"/>
</dbReference>
<dbReference type="InterPro" id="IPR024548">
    <property type="entry name" value="Cu2_monoox_C"/>
</dbReference>
<evidence type="ECO:0000313" key="8">
    <source>
        <dbReference type="Proteomes" id="UP000094527"/>
    </source>
</evidence>
<evidence type="ECO:0000259" key="6">
    <source>
        <dbReference type="Pfam" id="PF03712"/>
    </source>
</evidence>
<keyword evidence="8" id="KW-1185">Reference proteome</keyword>
<keyword evidence="1 4" id="KW-0732">Signal</keyword>
<dbReference type="AlphaFoldDB" id="A0A1D2M6M3"/>
<dbReference type="InterPro" id="IPR000323">
    <property type="entry name" value="Cu2_ascorb_mOase_N"/>
</dbReference>
<keyword evidence="7" id="KW-0503">Monooxygenase</keyword>
<comment type="caution">
    <text evidence="7">The sequence shown here is derived from an EMBL/GenBank/DDBJ whole genome shotgun (WGS) entry which is preliminary data.</text>
</comment>
<dbReference type="Pfam" id="PF01082">
    <property type="entry name" value="Cu2_monooxygen"/>
    <property type="match status" value="1"/>
</dbReference>
<dbReference type="GO" id="GO:0016715">
    <property type="term" value="F:oxidoreductase activity, acting on paired donors, with incorporation or reduction of molecular oxygen, reduced ascorbate as one donor, and incorporation of one atom of oxygen"/>
    <property type="evidence" value="ECO:0007669"/>
    <property type="project" value="InterPro"/>
</dbReference>
<evidence type="ECO:0000259" key="5">
    <source>
        <dbReference type="Pfam" id="PF01082"/>
    </source>
</evidence>
<keyword evidence="3" id="KW-0325">Glycoprotein</keyword>
<gene>
    <name evidence="7" type="ORF">Ocin01_18057</name>
</gene>
<feature type="domain" description="Copper type II ascorbate-dependent monooxygenase C-terminal" evidence="6">
    <location>
        <begin position="217"/>
        <end position="365"/>
    </location>
</feature>